<proteinExistence type="predicted"/>
<reference evidence="1 2" key="1">
    <citation type="journal article" date="2016" name="Nat. Commun.">
        <title>Thousands of microbial genomes shed light on interconnected biogeochemical processes in an aquifer system.</title>
        <authorList>
            <person name="Anantharaman K."/>
            <person name="Brown C.T."/>
            <person name="Hug L.A."/>
            <person name="Sharon I."/>
            <person name="Castelle C.J."/>
            <person name="Probst A.J."/>
            <person name="Thomas B.C."/>
            <person name="Singh A."/>
            <person name="Wilkins M.J."/>
            <person name="Karaoz U."/>
            <person name="Brodie E.L."/>
            <person name="Williams K.H."/>
            <person name="Hubbard S.S."/>
            <person name="Banfield J.F."/>
        </authorList>
    </citation>
    <scope>NUCLEOTIDE SEQUENCE [LARGE SCALE GENOMIC DNA]</scope>
</reference>
<dbReference type="Proteomes" id="UP000176269">
    <property type="component" value="Unassembled WGS sequence"/>
</dbReference>
<dbReference type="AlphaFoldDB" id="A0A1F7JT90"/>
<name>A0A1F7JT90_9BACT</name>
<accession>A0A1F7JT90</accession>
<comment type="caution">
    <text evidence="1">The sequence shown here is derived from an EMBL/GenBank/DDBJ whole genome shotgun (WGS) entry which is preliminary data.</text>
</comment>
<evidence type="ECO:0000313" key="2">
    <source>
        <dbReference type="Proteomes" id="UP000176269"/>
    </source>
</evidence>
<dbReference type="EMBL" id="MGBC01000057">
    <property type="protein sequence ID" value="OGK58819.1"/>
    <property type="molecule type" value="Genomic_DNA"/>
</dbReference>
<evidence type="ECO:0000313" key="1">
    <source>
        <dbReference type="EMBL" id="OGK58819.1"/>
    </source>
</evidence>
<protein>
    <submittedName>
        <fullName evidence="1">Uncharacterized protein</fullName>
    </submittedName>
</protein>
<organism evidence="1 2">
    <name type="scientific">Candidatus Roizmanbacteria bacterium RIFCSPLOWO2_02_FULL_43_10</name>
    <dbReference type="NCBI Taxonomy" id="1802078"/>
    <lineage>
        <taxon>Bacteria</taxon>
        <taxon>Candidatus Roizmaniibacteriota</taxon>
    </lineage>
</organism>
<sequence length="201" mass="21841">MPLQQQRAIWILIAIAAFAAVYSALTGQLFPQKRTTKEETQVPFQQLSPTPQSASISSMLSKFQKQLADKPQQASSTGTLTPTQISKQPQTCFAQTTGFSYTVYTQSPHARIDFKETDGTSGSAILTSTMIYMWDEKAHAGIKSEIKEAEFTTEDVLAFITGQASQGGASQKCTVGPISATKFSPPKTVVFTTFDLSTFGF</sequence>
<gene>
    <name evidence="1" type="ORF">A3I56_03600</name>
</gene>